<name>A0A0N4WAU0_HAEPC</name>
<evidence type="ECO:0000313" key="2">
    <source>
        <dbReference type="EMBL" id="VDO32168.1"/>
    </source>
</evidence>
<evidence type="ECO:0000256" key="1">
    <source>
        <dbReference type="SAM" id="MobiDB-lite"/>
    </source>
</evidence>
<keyword evidence="3" id="KW-1185">Reference proteome</keyword>
<evidence type="ECO:0000313" key="3">
    <source>
        <dbReference type="Proteomes" id="UP000268014"/>
    </source>
</evidence>
<dbReference type="InterPro" id="IPR036397">
    <property type="entry name" value="RNaseH_sf"/>
</dbReference>
<dbReference type="GO" id="GO:0003676">
    <property type="term" value="F:nucleic acid binding"/>
    <property type="evidence" value="ECO:0007669"/>
    <property type="project" value="InterPro"/>
</dbReference>
<dbReference type="Proteomes" id="UP000268014">
    <property type="component" value="Unassembled WGS sequence"/>
</dbReference>
<proteinExistence type="predicted"/>
<dbReference type="WBParaSite" id="HPLM_0000752801-mRNA-1">
    <property type="protein sequence ID" value="HPLM_0000752801-mRNA-1"/>
    <property type="gene ID" value="HPLM_0000752801"/>
</dbReference>
<dbReference type="InterPro" id="IPR052709">
    <property type="entry name" value="Transposase-MT_Hybrid"/>
</dbReference>
<dbReference type="PANTHER" id="PTHR46060:SF1">
    <property type="entry name" value="MARINER MOS1 TRANSPOSASE-LIKE PROTEIN"/>
    <property type="match status" value="1"/>
</dbReference>
<organism evidence="4">
    <name type="scientific">Haemonchus placei</name>
    <name type="common">Barber's pole worm</name>
    <dbReference type="NCBI Taxonomy" id="6290"/>
    <lineage>
        <taxon>Eukaryota</taxon>
        <taxon>Metazoa</taxon>
        <taxon>Ecdysozoa</taxon>
        <taxon>Nematoda</taxon>
        <taxon>Chromadorea</taxon>
        <taxon>Rhabditida</taxon>
        <taxon>Rhabditina</taxon>
        <taxon>Rhabditomorpha</taxon>
        <taxon>Strongyloidea</taxon>
        <taxon>Trichostrongylidae</taxon>
        <taxon>Haemonchus</taxon>
    </lineage>
</organism>
<dbReference type="AlphaFoldDB" id="A0A0N4WAU0"/>
<dbReference type="Gene3D" id="3.30.420.10">
    <property type="entry name" value="Ribonuclease H-like superfamily/Ribonuclease H"/>
    <property type="match status" value="1"/>
</dbReference>
<protein>
    <submittedName>
        <fullName evidence="4">Histone-lysine N-methyltransferase SETMAR</fullName>
    </submittedName>
</protein>
<dbReference type="OrthoDB" id="9970333at2759"/>
<reference evidence="2 3" key="2">
    <citation type="submission" date="2018-11" db="EMBL/GenBank/DDBJ databases">
        <authorList>
            <consortium name="Pathogen Informatics"/>
        </authorList>
    </citation>
    <scope>NUCLEOTIDE SEQUENCE [LARGE SCALE GENOMIC DNA]</scope>
    <source>
        <strain evidence="2 3">MHpl1</strain>
    </source>
</reference>
<dbReference type="EMBL" id="UZAF01016678">
    <property type="protein sequence ID" value="VDO32168.1"/>
    <property type="molecule type" value="Genomic_DNA"/>
</dbReference>
<dbReference type="PANTHER" id="PTHR46060">
    <property type="entry name" value="MARINER MOS1 TRANSPOSASE-LIKE PROTEIN"/>
    <property type="match status" value="1"/>
</dbReference>
<feature type="region of interest" description="Disordered" evidence="1">
    <location>
        <begin position="1"/>
        <end position="20"/>
    </location>
</feature>
<gene>
    <name evidence="2" type="ORF">HPLM_LOCUS7520</name>
</gene>
<evidence type="ECO:0000313" key="4">
    <source>
        <dbReference type="WBParaSite" id="HPLM_0000752801-mRNA-1"/>
    </source>
</evidence>
<reference evidence="4" key="1">
    <citation type="submission" date="2017-02" db="UniProtKB">
        <authorList>
            <consortium name="WormBaseParasite"/>
        </authorList>
    </citation>
    <scope>IDENTIFICATION</scope>
</reference>
<sequence>SFKFSSGVFQQDNAKPHTARITRETLARLQGEILPHPPYSPGLAPSDYLLFLALDNHVNNR</sequence>
<dbReference type="OMA" id="PHVAKQT"/>
<dbReference type="STRING" id="6290.A0A0N4WAU0"/>
<accession>A0A0N4WAU0</accession>